<evidence type="ECO:0000313" key="1">
    <source>
        <dbReference type="EMBL" id="GBP76270.1"/>
    </source>
</evidence>
<dbReference type="Proteomes" id="UP000299102">
    <property type="component" value="Unassembled WGS sequence"/>
</dbReference>
<keyword evidence="2" id="KW-1185">Reference proteome</keyword>
<dbReference type="AlphaFoldDB" id="A0A4C1YME0"/>
<dbReference type="EMBL" id="BGZK01001284">
    <property type="protein sequence ID" value="GBP76270.1"/>
    <property type="molecule type" value="Genomic_DNA"/>
</dbReference>
<name>A0A4C1YME0_EUMVA</name>
<gene>
    <name evidence="1" type="ORF">EVAR_54957_1</name>
</gene>
<protein>
    <submittedName>
        <fullName evidence="1">Uncharacterized protein</fullName>
    </submittedName>
</protein>
<sequence length="101" mass="11138">MKNALRRAYDLSLLHSRRRISKLQRTLTGAGKLSQINRQLSADAEPLDEGGYLGAPETARRPEITLSSQCQSKTYNELNCKPLTRSGPEGLTCCSSQLDSN</sequence>
<comment type="caution">
    <text evidence="1">The sequence shown here is derived from an EMBL/GenBank/DDBJ whole genome shotgun (WGS) entry which is preliminary data.</text>
</comment>
<evidence type="ECO:0000313" key="2">
    <source>
        <dbReference type="Proteomes" id="UP000299102"/>
    </source>
</evidence>
<reference evidence="1 2" key="1">
    <citation type="journal article" date="2019" name="Commun. Biol.">
        <title>The bagworm genome reveals a unique fibroin gene that provides high tensile strength.</title>
        <authorList>
            <person name="Kono N."/>
            <person name="Nakamura H."/>
            <person name="Ohtoshi R."/>
            <person name="Tomita M."/>
            <person name="Numata K."/>
            <person name="Arakawa K."/>
        </authorList>
    </citation>
    <scope>NUCLEOTIDE SEQUENCE [LARGE SCALE GENOMIC DNA]</scope>
</reference>
<proteinExistence type="predicted"/>
<accession>A0A4C1YME0</accession>
<organism evidence="1 2">
    <name type="scientific">Eumeta variegata</name>
    <name type="common">Bagworm moth</name>
    <name type="synonym">Eumeta japonica</name>
    <dbReference type="NCBI Taxonomy" id="151549"/>
    <lineage>
        <taxon>Eukaryota</taxon>
        <taxon>Metazoa</taxon>
        <taxon>Ecdysozoa</taxon>
        <taxon>Arthropoda</taxon>
        <taxon>Hexapoda</taxon>
        <taxon>Insecta</taxon>
        <taxon>Pterygota</taxon>
        <taxon>Neoptera</taxon>
        <taxon>Endopterygota</taxon>
        <taxon>Lepidoptera</taxon>
        <taxon>Glossata</taxon>
        <taxon>Ditrysia</taxon>
        <taxon>Tineoidea</taxon>
        <taxon>Psychidae</taxon>
        <taxon>Oiketicinae</taxon>
        <taxon>Eumeta</taxon>
    </lineage>
</organism>